<gene>
    <name evidence="2" type="ORF">SCHPADRAFT_923845</name>
</gene>
<organism evidence="2 3">
    <name type="scientific">Schizopora paradoxa</name>
    <dbReference type="NCBI Taxonomy" id="27342"/>
    <lineage>
        <taxon>Eukaryota</taxon>
        <taxon>Fungi</taxon>
        <taxon>Dikarya</taxon>
        <taxon>Basidiomycota</taxon>
        <taxon>Agaricomycotina</taxon>
        <taxon>Agaricomycetes</taxon>
        <taxon>Hymenochaetales</taxon>
        <taxon>Schizoporaceae</taxon>
        <taxon>Schizopora</taxon>
    </lineage>
</organism>
<accession>A0A0H2SG01</accession>
<feature type="compositionally biased region" description="Basic and acidic residues" evidence="1">
    <location>
        <begin position="45"/>
        <end position="57"/>
    </location>
</feature>
<evidence type="ECO:0000313" key="3">
    <source>
        <dbReference type="Proteomes" id="UP000053477"/>
    </source>
</evidence>
<evidence type="ECO:0000256" key="1">
    <source>
        <dbReference type="SAM" id="MobiDB-lite"/>
    </source>
</evidence>
<feature type="region of interest" description="Disordered" evidence="1">
    <location>
        <begin position="1"/>
        <end position="94"/>
    </location>
</feature>
<proteinExistence type="predicted"/>
<reference evidence="2 3" key="1">
    <citation type="submission" date="2015-04" db="EMBL/GenBank/DDBJ databases">
        <title>Complete genome sequence of Schizopora paradoxa KUC8140, a cosmopolitan wood degrader in East Asia.</title>
        <authorList>
            <consortium name="DOE Joint Genome Institute"/>
            <person name="Min B."/>
            <person name="Park H."/>
            <person name="Jang Y."/>
            <person name="Kim J.-J."/>
            <person name="Kim K.H."/>
            <person name="Pangilinan J."/>
            <person name="Lipzen A."/>
            <person name="Riley R."/>
            <person name="Grigoriev I.V."/>
            <person name="Spatafora J.W."/>
            <person name="Choi I.-G."/>
        </authorList>
    </citation>
    <scope>NUCLEOTIDE SEQUENCE [LARGE SCALE GENOMIC DNA]</scope>
    <source>
        <strain evidence="2 3">KUC8140</strain>
    </source>
</reference>
<dbReference type="Proteomes" id="UP000053477">
    <property type="component" value="Unassembled WGS sequence"/>
</dbReference>
<feature type="compositionally biased region" description="Basic and acidic residues" evidence="1">
    <location>
        <begin position="14"/>
        <end position="36"/>
    </location>
</feature>
<keyword evidence="3" id="KW-1185">Reference proteome</keyword>
<name>A0A0H2SG01_9AGAM</name>
<dbReference type="InParanoid" id="A0A0H2SG01"/>
<protein>
    <submittedName>
        <fullName evidence="2">Uncharacterized protein</fullName>
    </submittedName>
</protein>
<evidence type="ECO:0000313" key="2">
    <source>
        <dbReference type="EMBL" id="KLO20788.1"/>
    </source>
</evidence>
<dbReference type="AlphaFoldDB" id="A0A0H2SG01"/>
<feature type="compositionally biased region" description="Polar residues" evidence="1">
    <location>
        <begin position="58"/>
        <end position="68"/>
    </location>
</feature>
<sequence length="205" mass="22149">MTGGESECTQPAGMERKGDGDGEMDHRMDRSKEQRTRLAYAMLGESERTKKERKDSGSGRTDLSSPELTQGGYDCDSDSGLSRGPCRQGKNLEPKVWRDVPGGVVAQTRVVWTSGTAQGGASIFGAGDALVRGVGSKNLLVPFAKILRSEEESEVDVEEALEREDGVPFSASRELAGAEAEKEFTWDPALRWCSLVQAVSKTLFG</sequence>
<dbReference type="EMBL" id="KQ085882">
    <property type="protein sequence ID" value="KLO20788.1"/>
    <property type="molecule type" value="Genomic_DNA"/>
</dbReference>